<feature type="binding site" evidence="9">
    <location>
        <position position="76"/>
    </location>
    <ligand>
        <name>substrate</name>
    </ligand>
</feature>
<dbReference type="NCBIfam" id="NF003806">
    <property type="entry name" value="PRK05395.1-3"/>
    <property type="match status" value="1"/>
</dbReference>
<evidence type="ECO:0000256" key="9">
    <source>
        <dbReference type="HAMAP-Rule" id="MF_00169"/>
    </source>
</evidence>
<dbReference type="EC" id="4.2.1.10" evidence="6 9"/>
<feature type="binding site" evidence="9">
    <location>
        <position position="113"/>
    </location>
    <ligand>
        <name>substrate</name>
    </ligand>
</feature>
<comment type="similarity">
    <text evidence="4 9">Belongs to the type-II 3-dehydroquinase family.</text>
</comment>
<feature type="active site" description="Proton acceptor" evidence="9">
    <location>
        <position position="25"/>
    </location>
</feature>
<sequence>MSLPSVLLLNGPNLNLLGSREPEIYGAETLDDLHGLCNKRAKALGLSLTCQQSNWEGQLLDWIHAARGIHDGIIINPGALTHTSVALLDALKGVALPVIEVHISNIHRRESFRHQSYVSQAALGVICGLGLEGYLLALDALANVINSKQESYVQA</sequence>
<evidence type="ECO:0000256" key="1">
    <source>
        <dbReference type="ARBA" id="ARBA00001864"/>
    </source>
</evidence>
<keyword evidence="9" id="KW-0028">Amino-acid biosynthesis</keyword>
<feature type="active site" description="Proton donor" evidence="9">
    <location>
        <position position="102"/>
    </location>
</feature>
<protein>
    <recommendedName>
        <fullName evidence="6 9">3-dehydroquinate dehydratase</fullName>
        <shortName evidence="9">3-dehydroquinase</shortName>
        <ecNumber evidence="6 9">4.2.1.10</ecNumber>
    </recommendedName>
    <alternativeName>
        <fullName evidence="9">Type II DHQase</fullName>
    </alternativeName>
</protein>
<dbReference type="NCBIfam" id="NF003805">
    <property type="entry name" value="PRK05395.1-2"/>
    <property type="match status" value="1"/>
</dbReference>
<evidence type="ECO:0000256" key="8">
    <source>
        <dbReference type="ARBA" id="ARBA00023239"/>
    </source>
</evidence>
<dbReference type="PROSITE" id="PS01029">
    <property type="entry name" value="DEHYDROQUINASE_II"/>
    <property type="match status" value="1"/>
</dbReference>
<comment type="caution">
    <text evidence="10">The sequence shown here is derived from an EMBL/GenBank/DDBJ whole genome shotgun (WGS) entry which is preliminary data.</text>
</comment>
<evidence type="ECO:0000256" key="3">
    <source>
        <dbReference type="ARBA" id="ARBA00004902"/>
    </source>
</evidence>
<evidence type="ECO:0000256" key="7">
    <source>
        <dbReference type="ARBA" id="ARBA00023141"/>
    </source>
</evidence>
<dbReference type="CDD" id="cd00466">
    <property type="entry name" value="DHQase_II"/>
    <property type="match status" value="1"/>
</dbReference>
<dbReference type="NCBIfam" id="NF003804">
    <property type="entry name" value="PRK05395.1-1"/>
    <property type="match status" value="1"/>
</dbReference>
<comment type="subunit">
    <text evidence="5 9">Homododecamer.</text>
</comment>
<dbReference type="NCBIfam" id="NF003807">
    <property type="entry name" value="PRK05395.1-4"/>
    <property type="match status" value="1"/>
</dbReference>
<evidence type="ECO:0000256" key="2">
    <source>
        <dbReference type="ARBA" id="ARBA00003924"/>
    </source>
</evidence>
<evidence type="ECO:0000313" key="11">
    <source>
        <dbReference type="Proteomes" id="UP001069802"/>
    </source>
</evidence>
<dbReference type="SUPFAM" id="SSF52304">
    <property type="entry name" value="Type II 3-dehydroquinate dehydratase"/>
    <property type="match status" value="1"/>
</dbReference>
<dbReference type="Proteomes" id="UP001069802">
    <property type="component" value="Unassembled WGS sequence"/>
</dbReference>
<dbReference type="Gene3D" id="3.40.50.9100">
    <property type="entry name" value="Dehydroquinase, class II"/>
    <property type="match status" value="1"/>
</dbReference>
<evidence type="ECO:0000313" key="10">
    <source>
        <dbReference type="EMBL" id="MCZ4279428.1"/>
    </source>
</evidence>
<keyword evidence="8 9" id="KW-0456">Lyase</keyword>
<dbReference type="HAMAP" id="MF_00169">
    <property type="entry name" value="AroQ"/>
    <property type="match status" value="1"/>
</dbReference>
<dbReference type="NCBIfam" id="TIGR01088">
    <property type="entry name" value="aroQ"/>
    <property type="match status" value="1"/>
</dbReference>
<organism evidence="10 11">
    <name type="scientific">Kiloniella laminariae</name>
    <dbReference type="NCBI Taxonomy" id="454162"/>
    <lineage>
        <taxon>Bacteria</taxon>
        <taxon>Pseudomonadati</taxon>
        <taxon>Pseudomonadota</taxon>
        <taxon>Alphaproteobacteria</taxon>
        <taxon>Rhodospirillales</taxon>
        <taxon>Kiloniellaceae</taxon>
        <taxon>Kiloniella</taxon>
    </lineage>
</organism>
<evidence type="ECO:0000256" key="5">
    <source>
        <dbReference type="ARBA" id="ARBA00011193"/>
    </source>
</evidence>
<feature type="binding site" evidence="9">
    <location>
        <position position="82"/>
    </location>
    <ligand>
        <name>substrate</name>
    </ligand>
</feature>
<comment type="catalytic activity">
    <reaction evidence="1 9">
        <text>3-dehydroquinate = 3-dehydroshikimate + H2O</text>
        <dbReference type="Rhea" id="RHEA:21096"/>
        <dbReference type="ChEBI" id="CHEBI:15377"/>
        <dbReference type="ChEBI" id="CHEBI:16630"/>
        <dbReference type="ChEBI" id="CHEBI:32364"/>
        <dbReference type="EC" id="4.2.1.10"/>
    </reaction>
</comment>
<evidence type="ECO:0000256" key="6">
    <source>
        <dbReference type="ARBA" id="ARBA00012060"/>
    </source>
</evidence>
<evidence type="ECO:0000256" key="4">
    <source>
        <dbReference type="ARBA" id="ARBA00011037"/>
    </source>
</evidence>
<dbReference type="InterPro" id="IPR036441">
    <property type="entry name" value="DHquinase_II_sf"/>
</dbReference>
<gene>
    <name evidence="9 10" type="primary">aroQ</name>
    <name evidence="10" type="ORF">O4H49_01480</name>
</gene>
<dbReference type="Pfam" id="PF01220">
    <property type="entry name" value="DHquinase_II"/>
    <property type="match status" value="1"/>
</dbReference>
<keyword evidence="11" id="KW-1185">Reference proteome</keyword>
<feature type="binding site" evidence="9">
    <location>
        <begin position="103"/>
        <end position="104"/>
    </location>
    <ligand>
        <name>substrate</name>
    </ligand>
</feature>
<feature type="binding site" evidence="9">
    <location>
        <position position="89"/>
    </location>
    <ligand>
        <name>substrate</name>
    </ligand>
</feature>
<dbReference type="GO" id="GO:0003855">
    <property type="term" value="F:3-dehydroquinate dehydratase activity"/>
    <property type="evidence" value="ECO:0007669"/>
    <property type="project" value="UniProtKB-EC"/>
</dbReference>
<proteinExistence type="inferred from homology"/>
<name>A0ABT4LEA3_9PROT</name>
<comment type="pathway">
    <text evidence="3 9">Metabolic intermediate biosynthesis; chorismate biosynthesis; chorismate from D-erythrose 4-phosphate and phosphoenolpyruvate: step 3/7.</text>
</comment>
<dbReference type="InterPro" id="IPR018509">
    <property type="entry name" value="DHquinase_II_CS"/>
</dbReference>
<dbReference type="PANTHER" id="PTHR21272:SF3">
    <property type="entry name" value="CATABOLIC 3-DEHYDROQUINASE"/>
    <property type="match status" value="1"/>
</dbReference>
<dbReference type="PANTHER" id="PTHR21272">
    <property type="entry name" value="CATABOLIC 3-DEHYDROQUINASE"/>
    <property type="match status" value="1"/>
</dbReference>
<feature type="site" description="Transition state stabilizer" evidence="9">
    <location>
        <position position="20"/>
    </location>
</feature>
<dbReference type="InterPro" id="IPR001874">
    <property type="entry name" value="DHquinase_II"/>
</dbReference>
<reference evidence="10" key="1">
    <citation type="submission" date="2022-12" db="EMBL/GenBank/DDBJ databases">
        <title>Bacterial isolates from different developmental stages of Nematostella vectensis.</title>
        <authorList>
            <person name="Fraune S."/>
        </authorList>
    </citation>
    <scope>NUCLEOTIDE SEQUENCE</scope>
    <source>
        <strain evidence="10">G21630-S1</strain>
    </source>
</reference>
<dbReference type="PIRSF" id="PIRSF001399">
    <property type="entry name" value="DHquinase_II"/>
    <property type="match status" value="1"/>
</dbReference>
<dbReference type="RefSeq" id="WP_269421633.1">
    <property type="nucleotide sequence ID" value="NZ_JAPWGY010000001.1"/>
</dbReference>
<comment type="function">
    <text evidence="2 9">Catalyzes a trans-dehydration via an enolate intermediate.</text>
</comment>
<keyword evidence="7 9" id="KW-0057">Aromatic amino acid biosynthesis</keyword>
<accession>A0ABT4LEA3</accession>
<dbReference type="EMBL" id="JAPWGY010000001">
    <property type="protein sequence ID" value="MCZ4279428.1"/>
    <property type="molecule type" value="Genomic_DNA"/>
</dbReference>